<sequence>MFGYVTPLKPELKIREFNQFRSYYCGVCFHIKKYFGNIPRITLNYDMTFLALLLDGLNPKELEVKMKKCIVHPIKEKPIVLNNEALFYAASMNVSLFYYKLLDDIEDDNNVKSKIEAFFLSPYKKKFKKEILHINDIIKENLNLLTKFEKEKNFSSIDEICDPFSKIVGEILSKYPYSINKDSDELRSNLYNFGYSLGKWIYLIDALDDLEEDIKNNKFNPINFLYNKDNLPYKEFLENIEKRLEFSIFNCAYTCKEILEVLPLARNKEILENIINLGMMDKYMKIINKCDCTKKKGREI</sequence>
<accession>A0ABS4EXV2</accession>
<organism evidence="1 2">
    <name type="scientific">Clostridium moniliforme</name>
    <dbReference type="NCBI Taxonomy" id="39489"/>
    <lineage>
        <taxon>Bacteria</taxon>
        <taxon>Bacillati</taxon>
        <taxon>Bacillota</taxon>
        <taxon>Clostridia</taxon>
        <taxon>Eubacteriales</taxon>
        <taxon>Clostridiaceae</taxon>
        <taxon>Clostridium</taxon>
    </lineage>
</organism>
<protein>
    <submittedName>
        <fullName evidence="1">Uncharacterized protein</fullName>
    </submittedName>
</protein>
<dbReference type="InterPro" id="IPR043740">
    <property type="entry name" value="DUF5685"/>
</dbReference>
<dbReference type="EMBL" id="JAGGJZ010000001">
    <property type="protein sequence ID" value="MBP1888811.1"/>
    <property type="molecule type" value="Genomic_DNA"/>
</dbReference>
<dbReference type="RefSeq" id="WP_209795538.1">
    <property type="nucleotide sequence ID" value="NZ_JAGGJZ010000001.1"/>
</dbReference>
<name>A0ABS4EXV2_9CLOT</name>
<keyword evidence="2" id="KW-1185">Reference proteome</keyword>
<dbReference type="Pfam" id="PF18937">
    <property type="entry name" value="DUF5685"/>
    <property type="match status" value="1"/>
</dbReference>
<evidence type="ECO:0000313" key="2">
    <source>
        <dbReference type="Proteomes" id="UP000783390"/>
    </source>
</evidence>
<comment type="caution">
    <text evidence="1">The sequence shown here is derived from an EMBL/GenBank/DDBJ whole genome shotgun (WGS) entry which is preliminary data.</text>
</comment>
<dbReference type="Proteomes" id="UP000783390">
    <property type="component" value="Unassembled WGS sequence"/>
</dbReference>
<reference evidence="1 2" key="1">
    <citation type="submission" date="2021-03" db="EMBL/GenBank/DDBJ databases">
        <title>Genomic Encyclopedia of Type Strains, Phase IV (KMG-IV): sequencing the most valuable type-strain genomes for metagenomic binning, comparative biology and taxonomic classification.</title>
        <authorList>
            <person name="Goeker M."/>
        </authorList>
    </citation>
    <scope>NUCLEOTIDE SEQUENCE [LARGE SCALE GENOMIC DNA]</scope>
    <source>
        <strain evidence="1 2">DSM 3984</strain>
    </source>
</reference>
<proteinExistence type="predicted"/>
<gene>
    <name evidence="1" type="ORF">J2Z53_000390</name>
</gene>
<evidence type="ECO:0000313" key="1">
    <source>
        <dbReference type="EMBL" id="MBP1888811.1"/>
    </source>
</evidence>